<dbReference type="SMART" id="SM00233">
    <property type="entry name" value="PH"/>
    <property type="match status" value="1"/>
</dbReference>
<gene>
    <name evidence="4" type="ORF">LPJ53_005638</name>
</gene>
<evidence type="ECO:0000313" key="4">
    <source>
        <dbReference type="EMBL" id="KAJ1719635.1"/>
    </source>
</evidence>
<name>A0A9W8CMY6_9FUNG</name>
<proteinExistence type="predicted"/>
<dbReference type="Proteomes" id="UP001149813">
    <property type="component" value="Unassembled WGS sequence"/>
</dbReference>
<dbReference type="Gene3D" id="2.30.29.30">
    <property type="entry name" value="Pleckstrin-homology domain (PH domain)/Phosphotyrosine-binding domain (PTB)"/>
    <property type="match status" value="1"/>
</dbReference>
<dbReference type="Pfam" id="PF20400">
    <property type="entry name" value="BAR_4"/>
    <property type="match status" value="1"/>
</dbReference>
<dbReference type="PANTHER" id="PTHR31941">
    <property type="entry name" value="CYTOSKELETAL SIGNALING PROTEIN SLM1"/>
    <property type="match status" value="1"/>
</dbReference>
<keyword evidence="5" id="KW-1185">Reference proteome</keyword>
<keyword evidence="1" id="KW-0597">Phosphoprotein</keyword>
<dbReference type="Pfam" id="PF20399">
    <property type="entry name" value="PH_20"/>
    <property type="match status" value="1"/>
</dbReference>
<dbReference type="PANTHER" id="PTHR31941:SF1">
    <property type="entry name" value="CYTOSKELETAL SIGNALING PROTEIN SLM1"/>
    <property type="match status" value="1"/>
</dbReference>
<sequence length="592" mass="64499">MGLSSATRRFKSMRLKKDRMPIGNVVDTAAAHTNYQSPPVEKAATAPAVKFPEPPQYNAARGPSLDAPAHLQQQHPPVLTSLPSDVDGRVAMAGSATQEDIVIYRMNSWKMLVKEFSDYFSAIVSAETAAKKALEKAMKEFEVPLKGNHCFAGIERPGVQQLASGLKDVHRMYVTQHSMVAQGIESDTLERLSTLRGEIKDSTKEYVDHLEPIYKKLRKQAKEVEECKVKLVHAVEEHKKKHREQDAWLAQQQLRRELTKQAELENAIFKAVQAERARLAKWEVSIAGRVRDILASALARERTGGQSKLDAVAHCLASLERFDASSETQAFDQHFGPVLQSPMGFTGTSSLADYDYMYRDSQPTTVLLEGALEREKGVIKKWQACYAVLTIQGHLHCFAEQRDLLEKNPDVSFHLADCSLVSMDDPRVFQIVVGDKKLGRSKYLFRASDAAYVGHWINAIGSVVAKAATPENHFVGGTLRNAKDAMDASAGAADQSTRALPTAAGVTVGELAARYIEEAEANVRKNEENSPDTKAASPVSPLDTPLGGDKFYAARDFGSGSIVAGADDHVSTFSAGKASDGTANAPPAAIGA</sequence>
<dbReference type="PROSITE" id="PS50003">
    <property type="entry name" value="PH_DOMAIN"/>
    <property type="match status" value="1"/>
</dbReference>
<dbReference type="InterPro" id="IPR001849">
    <property type="entry name" value="PH_domain"/>
</dbReference>
<dbReference type="InterPro" id="IPR011993">
    <property type="entry name" value="PH-like_dom_sf"/>
</dbReference>
<evidence type="ECO:0000256" key="1">
    <source>
        <dbReference type="ARBA" id="ARBA00022553"/>
    </source>
</evidence>
<dbReference type="EMBL" id="JANBOJ010000363">
    <property type="protein sequence ID" value="KAJ1719635.1"/>
    <property type="molecule type" value="Genomic_DNA"/>
</dbReference>
<dbReference type="SUPFAM" id="SSF50729">
    <property type="entry name" value="PH domain-like"/>
    <property type="match status" value="1"/>
</dbReference>
<dbReference type="InterPro" id="IPR046869">
    <property type="entry name" value="SLM1/RGC1-like_PH"/>
</dbReference>
<accession>A0A9W8CMY6</accession>
<evidence type="ECO:0000256" key="2">
    <source>
        <dbReference type="SAM" id="MobiDB-lite"/>
    </source>
</evidence>
<dbReference type="InterPro" id="IPR027267">
    <property type="entry name" value="AH/BAR_dom_sf"/>
</dbReference>
<evidence type="ECO:0000313" key="5">
    <source>
        <dbReference type="Proteomes" id="UP001149813"/>
    </source>
</evidence>
<feature type="region of interest" description="Disordered" evidence="2">
    <location>
        <begin position="522"/>
        <end position="541"/>
    </location>
</feature>
<evidence type="ECO:0000259" key="3">
    <source>
        <dbReference type="PROSITE" id="PS50003"/>
    </source>
</evidence>
<reference evidence="4" key="1">
    <citation type="submission" date="2022-07" db="EMBL/GenBank/DDBJ databases">
        <title>Phylogenomic reconstructions and comparative analyses of Kickxellomycotina fungi.</title>
        <authorList>
            <person name="Reynolds N.K."/>
            <person name="Stajich J.E."/>
            <person name="Barry K."/>
            <person name="Grigoriev I.V."/>
            <person name="Crous P."/>
            <person name="Smith M.E."/>
        </authorList>
    </citation>
    <scope>NUCLEOTIDE SEQUENCE</scope>
    <source>
        <strain evidence="4">NBRC 32514</strain>
    </source>
</reference>
<organism evidence="4 5">
    <name type="scientific">Coemansia erecta</name>
    <dbReference type="NCBI Taxonomy" id="147472"/>
    <lineage>
        <taxon>Eukaryota</taxon>
        <taxon>Fungi</taxon>
        <taxon>Fungi incertae sedis</taxon>
        <taxon>Zoopagomycota</taxon>
        <taxon>Kickxellomycotina</taxon>
        <taxon>Kickxellomycetes</taxon>
        <taxon>Kickxellales</taxon>
        <taxon>Kickxellaceae</taxon>
        <taxon>Coemansia</taxon>
    </lineage>
</organism>
<dbReference type="InterPro" id="IPR046868">
    <property type="entry name" value="BAR_4"/>
</dbReference>
<feature type="domain" description="PH" evidence="3">
    <location>
        <begin position="365"/>
        <end position="465"/>
    </location>
</feature>
<dbReference type="Gene3D" id="1.20.1270.60">
    <property type="entry name" value="Arfaptin homology (AH) domain/BAR domain"/>
    <property type="match status" value="1"/>
</dbReference>
<comment type="caution">
    <text evidence="4">The sequence shown here is derived from an EMBL/GenBank/DDBJ whole genome shotgun (WGS) entry which is preliminary data.</text>
</comment>
<feature type="region of interest" description="Disordered" evidence="2">
    <location>
        <begin position="573"/>
        <end position="592"/>
    </location>
</feature>
<dbReference type="SUPFAM" id="SSF103657">
    <property type="entry name" value="BAR/IMD domain-like"/>
    <property type="match status" value="1"/>
</dbReference>
<protein>
    <recommendedName>
        <fullName evidence="3">PH domain-containing protein</fullName>
    </recommendedName>
</protein>
<dbReference type="AlphaFoldDB" id="A0A9W8CMY6"/>
<dbReference type="OrthoDB" id="5598057at2759"/>